<keyword evidence="9" id="KW-0547">Nucleotide-binding</keyword>
<dbReference type="InterPro" id="IPR036097">
    <property type="entry name" value="HisK_dim/P_sf"/>
</dbReference>
<dbReference type="PROSITE" id="PS50885">
    <property type="entry name" value="HAMP"/>
    <property type="match status" value="1"/>
</dbReference>
<dbReference type="RefSeq" id="WP_061540651.1">
    <property type="nucleotide sequence ID" value="NZ_CP013232.1"/>
</dbReference>
<sequence>MWPLRKSEAVPERSWSAWYSRLLSWLLPHTLLGRLSVVMVFGVLVTQLAGGLIWSAQLRSKAEVETKTAAQHLAHSAASAVRFFMSLPANYRPILIQQLREMGGTRFFVNTNDGPVTIHKIANNALANMALADIGATLKTDLPFLPGFRLAFAWPDDLMVSPQGLQVADLPDSWVQHTLLIKPNPAPVLVIQTELEPGNWLYLAALMPNPYFLDSDNPLSPERLLLQGLSLATVLLLSILVVRWTTRPLAALSDAAEAFGKGEAAPELPETGSREFIKTARAFRAMRERIKRYLDDRERLFVSISHDLRTPITRLKLRTELLDDEHLRSEFHEDLDELDMMVKGALQSVKDSDIHENRTEVKLDALILRMIRDARMAGHEVAFAESGLTVMAKPLALKRAIGNLFDNALHYGQKVEISVAGLINEAGSNIQIQIRDHGPGVPEEALHSLFEPYTRLEHGRDQNAGGMGLGLGIARNIVQAHGGELHLRNHAEGGLVATIVLPAD</sequence>
<dbReference type="InterPro" id="IPR005467">
    <property type="entry name" value="His_kinase_dom"/>
</dbReference>
<dbReference type="OrthoDB" id="9804645at2"/>
<keyword evidence="4" id="KW-1003">Cell membrane</keyword>
<evidence type="ECO:0000256" key="1">
    <source>
        <dbReference type="ARBA" id="ARBA00000085"/>
    </source>
</evidence>
<dbReference type="Pfam" id="PF00512">
    <property type="entry name" value="HisKA"/>
    <property type="match status" value="1"/>
</dbReference>
<proteinExistence type="predicted"/>
<dbReference type="GO" id="GO:0005886">
    <property type="term" value="C:plasma membrane"/>
    <property type="evidence" value="ECO:0007669"/>
    <property type="project" value="UniProtKB-SubCell"/>
</dbReference>
<evidence type="ECO:0000256" key="8">
    <source>
        <dbReference type="ARBA" id="ARBA00022692"/>
    </source>
</evidence>
<dbReference type="SMART" id="SM00387">
    <property type="entry name" value="HATPase_c"/>
    <property type="match status" value="1"/>
</dbReference>
<comment type="catalytic activity">
    <reaction evidence="1">
        <text>ATP + protein L-histidine = ADP + protein N-phospho-L-histidine.</text>
        <dbReference type="EC" id="2.7.13.3"/>
    </reaction>
</comment>
<organism evidence="17">
    <name type="scientific">Collimonas fungivorans</name>
    <dbReference type="NCBI Taxonomy" id="158899"/>
    <lineage>
        <taxon>Bacteria</taxon>
        <taxon>Pseudomonadati</taxon>
        <taxon>Pseudomonadota</taxon>
        <taxon>Betaproteobacteria</taxon>
        <taxon>Burkholderiales</taxon>
        <taxon>Oxalobacteraceae</taxon>
        <taxon>Collimonas</taxon>
    </lineage>
</organism>
<evidence type="ECO:0000256" key="6">
    <source>
        <dbReference type="ARBA" id="ARBA00022553"/>
    </source>
</evidence>
<evidence type="ECO:0000259" key="16">
    <source>
        <dbReference type="PROSITE" id="PS50885"/>
    </source>
</evidence>
<dbReference type="PANTHER" id="PTHR44936:SF5">
    <property type="entry name" value="SENSOR HISTIDINE KINASE ENVZ"/>
    <property type="match status" value="1"/>
</dbReference>
<feature type="domain" description="HAMP" evidence="16">
    <location>
        <begin position="243"/>
        <end position="295"/>
    </location>
</feature>
<dbReference type="PROSITE" id="PS50109">
    <property type="entry name" value="HIS_KIN"/>
    <property type="match status" value="1"/>
</dbReference>
<dbReference type="EC" id="2.7.13.3" evidence="3"/>
<dbReference type="GO" id="GO:0005524">
    <property type="term" value="F:ATP binding"/>
    <property type="evidence" value="ECO:0007669"/>
    <property type="project" value="UniProtKB-KW"/>
</dbReference>
<dbReference type="SMART" id="SM00304">
    <property type="entry name" value="HAMP"/>
    <property type="match status" value="1"/>
</dbReference>
<evidence type="ECO:0000256" key="12">
    <source>
        <dbReference type="ARBA" id="ARBA00022989"/>
    </source>
</evidence>
<dbReference type="CDD" id="cd06225">
    <property type="entry name" value="HAMP"/>
    <property type="match status" value="1"/>
</dbReference>
<evidence type="ECO:0000256" key="4">
    <source>
        <dbReference type="ARBA" id="ARBA00022475"/>
    </source>
</evidence>
<reference evidence="17 18" key="1">
    <citation type="submission" date="2015-11" db="EMBL/GenBank/DDBJ databases">
        <title>Exploring the genomic traits of fungus-feeding bacterial genus Collimonas.</title>
        <authorList>
            <person name="Song C."/>
            <person name="Schmidt R."/>
            <person name="de Jager V."/>
            <person name="Krzyzanowska D."/>
            <person name="Jongedijk E."/>
            <person name="Cankar K."/>
            <person name="Beekwilder J."/>
            <person name="van Veen A."/>
            <person name="de Boer W."/>
            <person name="van Veen J.A."/>
            <person name="Garbeva P."/>
        </authorList>
    </citation>
    <scope>NUCLEOTIDE SEQUENCE [LARGE SCALE GENOMIC DNA]</scope>
    <source>
        <strain evidence="17 18">Ter6</strain>
    </source>
</reference>
<evidence type="ECO:0000256" key="2">
    <source>
        <dbReference type="ARBA" id="ARBA00004429"/>
    </source>
</evidence>
<evidence type="ECO:0000313" key="17">
    <source>
        <dbReference type="EMBL" id="AMO95949.1"/>
    </source>
</evidence>
<keyword evidence="7" id="KW-0808">Transferase</keyword>
<evidence type="ECO:0000256" key="11">
    <source>
        <dbReference type="ARBA" id="ARBA00022840"/>
    </source>
</evidence>
<dbReference type="InterPro" id="IPR003660">
    <property type="entry name" value="HAMP_dom"/>
</dbReference>
<dbReference type="AlphaFoldDB" id="A0A127PDT2"/>
<evidence type="ECO:0000256" key="5">
    <source>
        <dbReference type="ARBA" id="ARBA00022519"/>
    </source>
</evidence>
<dbReference type="EMBL" id="CP013232">
    <property type="protein sequence ID" value="AMO95949.1"/>
    <property type="molecule type" value="Genomic_DNA"/>
</dbReference>
<dbReference type="CDD" id="cd00075">
    <property type="entry name" value="HATPase"/>
    <property type="match status" value="1"/>
</dbReference>
<keyword evidence="10" id="KW-0418">Kinase</keyword>
<dbReference type="PATRIC" id="fig|158899.10.peg.3289"/>
<dbReference type="GO" id="GO:0000155">
    <property type="term" value="F:phosphorelay sensor kinase activity"/>
    <property type="evidence" value="ECO:0007669"/>
    <property type="project" value="InterPro"/>
</dbReference>
<keyword evidence="11" id="KW-0067">ATP-binding</keyword>
<dbReference type="Pfam" id="PF02518">
    <property type="entry name" value="HATPase_c"/>
    <property type="match status" value="1"/>
</dbReference>
<accession>A0A127PDT2</accession>
<evidence type="ECO:0000256" key="10">
    <source>
        <dbReference type="ARBA" id="ARBA00022777"/>
    </source>
</evidence>
<dbReference type="InterPro" id="IPR004358">
    <property type="entry name" value="Sig_transdc_His_kin-like_C"/>
</dbReference>
<dbReference type="Pfam" id="PF00672">
    <property type="entry name" value="HAMP"/>
    <property type="match status" value="1"/>
</dbReference>
<evidence type="ECO:0000256" key="14">
    <source>
        <dbReference type="ARBA" id="ARBA00023136"/>
    </source>
</evidence>
<dbReference type="InterPro" id="IPR050980">
    <property type="entry name" value="2C_sensor_his_kinase"/>
</dbReference>
<keyword evidence="6" id="KW-0597">Phosphoprotein</keyword>
<evidence type="ECO:0000256" key="7">
    <source>
        <dbReference type="ARBA" id="ARBA00022679"/>
    </source>
</evidence>
<dbReference type="CDD" id="cd00082">
    <property type="entry name" value="HisKA"/>
    <property type="match status" value="1"/>
</dbReference>
<feature type="domain" description="Histidine kinase" evidence="15">
    <location>
        <begin position="303"/>
        <end position="504"/>
    </location>
</feature>
<keyword evidence="12" id="KW-1133">Transmembrane helix</keyword>
<dbReference type="SUPFAM" id="SSF55874">
    <property type="entry name" value="ATPase domain of HSP90 chaperone/DNA topoisomerase II/histidine kinase"/>
    <property type="match status" value="1"/>
</dbReference>
<comment type="subcellular location">
    <subcellularLocation>
        <location evidence="2">Cell inner membrane</location>
        <topology evidence="2">Multi-pass membrane protein</topology>
    </subcellularLocation>
</comment>
<dbReference type="SUPFAM" id="SSF47384">
    <property type="entry name" value="Homodimeric domain of signal transducing histidine kinase"/>
    <property type="match status" value="1"/>
</dbReference>
<evidence type="ECO:0000259" key="15">
    <source>
        <dbReference type="PROSITE" id="PS50109"/>
    </source>
</evidence>
<dbReference type="InterPro" id="IPR003594">
    <property type="entry name" value="HATPase_dom"/>
</dbReference>
<keyword evidence="14" id="KW-0472">Membrane</keyword>
<keyword evidence="5" id="KW-0997">Cell inner membrane</keyword>
<name>A0A127PDT2_9BURK</name>
<keyword evidence="13" id="KW-0902">Two-component regulatory system</keyword>
<evidence type="ECO:0000256" key="13">
    <source>
        <dbReference type="ARBA" id="ARBA00023012"/>
    </source>
</evidence>
<dbReference type="InterPro" id="IPR036890">
    <property type="entry name" value="HATPase_C_sf"/>
</dbReference>
<dbReference type="Proteomes" id="UP000072421">
    <property type="component" value="Chromosome"/>
</dbReference>
<evidence type="ECO:0000256" key="3">
    <source>
        <dbReference type="ARBA" id="ARBA00012438"/>
    </source>
</evidence>
<protein>
    <recommendedName>
        <fullName evidence="3">histidine kinase</fullName>
        <ecNumber evidence="3">2.7.13.3</ecNumber>
    </recommendedName>
</protein>
<gene>
    <name evidence="17" type="ORF">CFter6_3309</name>
</gene>
<dbReference type="InterPro" id="IPR003661">
    <property type="entry name" value="HisK_dim/P_dom"/>
</dbReference>
<dbReference type="PANTHER" id="PTHR44936">
    <property type="entry name" value="SENSOR PROTEIN CREC"/>
    <property type="match status" value="1"/>
</dbReference>
<dbReference type="Gene3D" id="1.10.8.500">
    <property type="entry name" value="HAMP domain in histidine kinase"/>
    <property type="match status" value="1"/>
</dbReference>
<evidence type="ECO:0000256" key="9">
    <source>
        <dbReference type="ARBA" id="ARBA00022741"/>
    </source>
</evidence>
<evidence type="ECO:0000313" key="18">
    <source>
        <dbReference type="Proteomes" id="UP000072421"/>
    </source>
</evidence>
<dbReference type="Gene3D" id="3.30.565.10">
    <property type="entry name" value="Histidine kinase-like ATPase, C-terminal domain"/>
    <property type="match status" value="1"/>
</dbReference>
<dbReference type="PRINTS" id="PR00344">
    <property type="entry name" value="BCTRLSENSOR"/>
</dbReference>
<dbReference type="Gene3D" id="1.10.287.130">
    <property type="match status" value="1"/>
</dbReference>
<keyword evidence="8" id="KW-0812">Transmembrane</keyword>